<comment type="caution">
    <text evidence="1">The sequence shown here is derived from an EMBL/GenBank/DDBJ whole genome shotgun (WGS) entry which is preliminary data.</text>
</comment>
<gene>
    <name evidence="1" type="ORF">GCU56_05260</name>
</gene>
<protein>
    <submittedName>
        <fullName evidence="1">SDR family oxidoreductase</fullName>
    </submittedName>
</protein>
<reference evidence="1 2" key="1">
    <citation type="submission" date="2020-02" db="EMBL/GenBank/DDBJ databases">
        <title>Geodermatophilus sabuli CPCC 205279 I12A-02694.</title>
        <authorList>
            <person name="Jiang Z."/>
        </authorList>
    </citation>
    <scope>NUCLEOTIDE SEQUENCE [LARGE SCALE GENOMIC DNA]</scope>
    <source>
        <strain evidence="1 2">I12A-02694</strain>
    </source>
</reference>
<accession>A0A7K3VXA5</accession>
<dbReference type="AlphaFoldDB" id="A0A7K3VXA5"/>
<evidence type="ECO:0000313" key="1">
    <source>
        <dbReference type="EMBL" id="NEK57281.1"/>
    </source>
</evidence>
<dbReference type="PANTHER" id="PTHR43431">
    <property type="entry name" value="OXIDOREDUCTASE, SHORT CHAIN DEHYDROGENASE/REDUCTASE FAMILY (AFU_ORTHOLOGUE AFUA_5G14000)"/>
    <property type="match status" value="1"/>
</dbReference>
<dbReference type="RefSeq" id="WP_163480475.1">
    <property type="nucleotide sequence ID" value="NZ_JAAGWF010000007.1"/>
</dbReference>
<dbReference type="Pfam" id="PF00106">
    <property type="entry name" value="adh_short"/>
    <property type="match status" value="1"/>
</dbReference>
<dbReference type="Proteomes" id="UP000470246">
    <property type="component" value="Unassembled WGS sequence"/>
</dbReference>
<dbReference type="Gene3D" id="3.40.50.720">
    <property type="entry name" value="NAD(P)-binding Rossmann-like Domain"/>
    <property type="match status" value="1"/>
</dbReference>
<dbReference type="CDD" id="cd05233">
    <property type="entry name" value="SDR_c"/>
    <property type="match status" value="1"/>
</dbReference>
<dbReference type="PRINTS" id="PR00081">
    <property type="entry name" value="GDHRDH"/>
</dbReference>
<dbReference type="SUPFAM" id="SSF51735">
    <property type="entry name" value="NAD(P)-binding Rossmann-fold domains"/>
    <property type="match status" value="1"/>
</dbReference>
<proteinExistence type="predicted"/>
<dbReference type="InterPro" id="IPR002347">
    <property type="entry name" value="SDR_fam"/>
</dbReference>
<evidence type="ECO:0000313" key="2">
    <source>
        <dbReference type="Proteomes" id="UP000470246"/>
    </source>
</evidence>
<dbReference type="EMBL" id="JAAGWF010000007">
    <property type="protein sequence ID" value="NEK57281.1"/>
    <property type="molecule type" value="Genomic_DNA"/>
</dbReference>
<organism evidence="1 2">
    <name type="scientific">Geodermatophilus sabuli</name>
    <dbReference type="NCBI Taxonomy" id="1564158"/>
    <lineage>
        <taxon>Bacteria</taxon>
        <taxon>Bacillati</taxon>
        <taxon>Actinomycetota</taxon>
        <taxon>Actinomycetes</taxon>
        <taxon>Geodermatophilales</taxon>
        <taxon>Geodermatophilaceae</taxon>
        <taxon>Geodermatophilus</taxon>
    </lineage>
</organism>
<dbReference type="InterPro" id="IPR036291">
    <property type="entry name" value="NAD(P)-bd_dom_sf"/>
</dbReference>
<dbReference type="PANTHER" id="PTHR43431:SF1">
    <property type="entry name" value="OS08G0476300 PROTEIN"/>
    <property type="match status" value="1"/>
</dbReference>
<sequence>MPHLLVVGAGPGIAAATARRFGHEGWSVSLVARDAEAVAGLRDQLAAEGIDAASAAADAGDGAGLTAAIGTLVDTGGPVDALLHNVSVGREVAAADLTPDQLTADLAAGVVALQTAVRAVLPGMTERGSGTVLATGSSVADRPMASLPTLGAQKSALRALAVALAADLAPRGVHVATVTIRGLVGPGKKIEPDRVAALYADLVAETAGPREDWRTVVDLTS</sequence>
<name>A0A7K3VXA5_9ACTN</name>
<keyword evidence="2" id="KW-1185">Reference proteome</keyword>